<protein>
    <submittedName>
        <fullName evidence="2">Uncharacterized protein</fullName>
    </submittedName>
</protein>
<dbReference type="RefSeq" id="XP_001806452.1">
    <property type="nucleotide sequence ID" value="XM_001806400.1"/>
</dbReference>
<dbReference type="KEGG" id="pno:SNOG_16329"/>
<reference evidence="3" key="1">
    <citation type="journal article" date="2021" name="BMC Genomics">
        <title>Chromosome-level genome assembly and manually-curated proteome of model necrotroph Parastagonospora nodorum Sn15 reveals a genome-wide trove of candidate effector homologs, and redundancy of virulence-related functions within an accessory chromosome.</title>
        <authorList>
            <person name="Bertazzoni S."/>
            <person name="Jones D.A.B."/>
            <person name="Phan H.T."/>
            <person name="Tan K.-C."/>
            <person name="Hane J.K."/>
        </authorList>
    </citation>
    <scope>NUCLEOTIDE SEQUENCE [LARGE SCALE GENOMIC DNA]</scope>
    <source>
        <strain evidence="3">SN15 / ATCC MYA-4574 / FGSC 10173)</strain>
    </source>
</reference>
<feature type="region of interest" description="Disordered" evidence="1">
    <location>
        <begin position="49"/>
        <end position="72"/>
    </location>
</feature>
<feature type="compositionally biased region" description="Basic and acidic residues" evidence="1">
    <location>
        <begin position="58"/>
        <end position="72"/>
    </location>
</feature>
<gene>
    <name evidence="2" type="ORF">JI435_163290</name>
</gene>
<evidence type="ECO:0000313" key="2">
    <source>
        <dbReference type="EMBL" id="QRD07644.1"/>
    </source>
</evidence>
<organism evidence="2 3">
    <name type="scientific">Phaeosphaeria nodorum (strain SN15 / ATCC MYA-4574 / FGSC 10173)</name>
    <name type="common">Glume blotch fungus</name>
    <name type="synonym">Parastagonospora nodorum</name>
    <dbReference type="NCBI Taxonomy" id="321614"/>
    <lineage>
        <taxon>Eukaryota</taxon>
        <taxon>Fungi</taxon>
        <taxon>Dikarya</taxon>
        <taxon>Ascomycota</taxon>
        <taxon>Pezizomycotina</taxon>
        <taxon>Dothideomycetes</taxon>
        <taxon>Pleosporomycetidae</taxon>
        <taxon>Pleosporales</taxon>
        <taxon>Pleosporineae</taxon>
        <taxon>Phaeosphaeriaceae</taxon>
        <taxon>Parastagonospora</taxon>
    </lineage>
</organism>
<evidence type="ECO:0000256" key="1">
    <source>
        <dbReference type="SAM" id="MobiDB-lite"/>
    </source>
</evidence>
<evidence type="ECO:0000313" key="3">
    <source>
        <dbReference type="Proteomes" id="UP000663193"/>
    </source>
</evidence>
<name>A0A7U2ID46_PHANO</name>
<dbReference type="Proteomes" id="UP000663193">
    <property type="component" value="Chromosome 23"/>
</dbReference>
<dbReference type="EMBL" id="CP069045">
    <property type="protein sequence ID" value="QRD07644.1"/>
    <property type="molecule type" value="Genomic_DNA"/>
</dbReference>
<proteinExistence type="predicted"/>
<keyword evidence="3" id="KW-1185">Reference proteome</keyword>
<sequence length="168" mass="19325">MQNHRYKPADVHVASNWINTMSQASRSFPEELEFLLPLRHCGLGGLDIRRHGHSPDQVPRHNDEGQRAREADPRRLRQRILAHVPRHHLRQVVGERGRELKWAFNLENGDDAMPIELSNRQLTCASVYRSNMPLAVYTNVATVGATYNTGGSDFWRTSYHLHTARLSR</sequence>
<dbReference type="AlphaFoldDB" id="A0A7U2ID46"/>
<accession>A0A7U2ID46</accession>
<dbReference type="VEuPathDB" id="FungiDB:JI435_163290"/>